<dbReference type="PIRSF" id="PIRSF007165">
    <property type="entry name" value="UCP007165"/>
    <property type="match status" value="1"/>
</dbReference>
<reference evidence="2 3" key="1">
    <citation type="submission" date="2015-06" db="EMBL/GenBank/DDBJ databases">
        <title>The Genome Sequence of Enterococcus cecorum 170AEA1.</title>
        <authorList>
            <consortium name="The Broad Institute Genomics Platform"/>
            <consortium name="The Broad Institute Genome Sequencing Center for Infectious Disease"/>
            <person name="Earl A.M."/>
            <person name="Van Tyne D."/>
            <person name="Lebreton F."/>
            <person name="Saavedra J.T."/>
            <person name="Gilmore M.S."/>
            <person name="Manson McGuire A."/>
            <person name="Clock S."/>
            <person name="Crupain M."/>
            <person name="Rangan U."/>
            <person name="Young S."/>
            <person name="Abouelleil A."/>
            <person name="Cao P."/>
            <person name="Chapman S.B."/>
            <person name="Griggs A."/>
            <person name="Priest M."/>
            <person name="Shea T."/>
            <person name="Wortman J."/>
            <person name="Nusbaum C."/>
            <person name="Birren B."/>
        </authorList>
    </citation>
    <scope>NUCLEOTIDE SEQUENCE [LARGE SCALE GENOMIC DNA]</scope>
    <source>
        <strain evidence="2 3">170AEA1</strain>
    </source>
</reference>
<dbReference type="RefSeq" id="WP_113785192.1">
    <property type="nucleotide sequence ID" value="NZ_KZ845713.1"/>
</dbReference>
<dbReference type="InterPro" id="IPR014957">
    <property type="entry name" value="IDEAL_dom"/>
</dbReference>
<evidence type="ECO:0000313" key="3">
    <source>
        <dbReference type="Proteomes" id="UP000252800"/>
    </source>
</evidence>
<dbReference type="EMBL" id="LEOY01000023">
    <property type="protein sequence ID" value="RBR27516.1"/>
    <property type="molecule type" value="Genomic_DNA"/>
</dbReference>
<evidence type="ECO:0000313" key="2">
    <source>
        <dbReference type="EMBL" id="RBR27516.1"/>
    </source>
</evidence>
<dbReference type="Pfam" id="PF08864">
    <property type="entry name" value="UPF0302"/>
    <property type="match status" value="1"/>
</dbReference>
<dbReference type="InterPro" id="IPR011188">
    <property type="entry name" value="UPF0302"/>
</dbReference>
<dbReference type="Gene3D" id="3.40.1530.30">
    <property type="entry name" value="Uncharacterised family UPF0302, N-terminal domain"/>
    <property type="match status" value="1"/>
</dbReference>
<dbReference type="Pfam" id="PF08858">
    <property type="entry name" value="IDEAL"/>
    <property type="match status" value="1"/>
</dbReference>
<dbReference type="InterPro" id="IPR027393">
    <property type="entry name" value="Virus_scaffolding_prot_C"/>
</dbReference>
<feature type="domain" description="IDEAL" evidence="1">
    <location>
        <begin position="137"/>
        <end position="173"/>
    </location>
</feature>
<dbReference type="Proteomes" id="UP000252800">
    <property type="component" value="Unassembled WGS sequence"/>
</dbReference>
<accession>A0A366SF70</accession>
<dbReference type="AlphaFoldDB" id="A0A366SF70"/>
<dbReference type="NCBIfam" id="NF002965">
    <property type="entry name" value="PRK03636.1"/>
    <property type="match status" value="1"/>
</dbReference>
<name>A0A366SF70_9ENTE</name>
<dbReference type="InterPro" id="IPR014963">
    <property type="entry name" value="UPF0302_N"/>
</dbReference>
<dbReference type="SMART" id="SM00914">
    <property type="entry name" value="IDEAL"/>
    <property type="match status" value="1"/>
</dbReference>
<evidence type="ECO:0000259" key="1">
    <source>
        <dbReference type="SMART" id="SM00914"/>
    </source>
</evidence>
<organism evidence="2 3">
    <name type="scientific">Enterococcus cecorum</name>
    <dbReference type="NCBI Taxonomy" id="44008"/>
    <lineage>
        <taxon>Bacteria</taxon>
        <taxon>Bacillati</taxon>
        <taxon>Bacillota</taxon>
        <taxon>Bacilli</taxon>
        <taxon>Lactobacillales</taxon>
        <taxon>Enterococcaceae</taxon>
        <taxon>Enterococcus</taxon>
    </lineage>
</organism>
<proteinExistence type="predicted"/>
<protein>
    <recommendedName>
        <fullName evidence="1">IDEAL domain-containing protein</fullName>
    </recommendedName>
</protein>
<sequence>MAITLAQKKNFLAWFVTSQSFTRREVSWLVNYLISHEAILENVHFVEKAEVTPRGLVIQTADYSDTPILLYKEKIEFADVDQIFHEIRFHWQEDLYLECRFKDAWHEAIYLGVLEDNPYASWNETLDPQFDRQVEDYFDELARESQKKELLLRINLALEENDEATFAQLSSELKALS</sequence>
<gene>
    <name evidence="2" type="ORF">EB18_02203</name>
</gene>
<dbReference type="InterPro" id="IPR038091">
    <property type="entry name" value="UPF0302_N_sf"/>
</dbReference>
<dbReference type="Gene3D" id="4.10.810.10">
    <property type="entry name" value="Virus Scaffolding Protein, Chain A"/>
    <property type="match status" value="1"/>
</dbReference>
<comment type="caution">
    <text evidence="2">The sequence shown here is derived from an EMBL/GenBank/DDBJ whole genome shotgun (WGS) entry which is preliminary data.</text>
</comment>